<sequence>MLNLVQACALPRQPIFIFLYSESYFLSFNFNREHKTNPFASSTPAQELSSHEHRNRPHGLSVTSNNNLSFMSSRTGLTVFRLSFFIPFLSQRCANIGFCYPIPYVLNTDQHPPFHEYGDK</sequence>
<feature type="compositionally biased region" description="Polar residues" evidence="1">
    <location>
        <begin position="39"/>
        <end position="48"/>
    </location>
</feature>
<dbReference type="EMBL" id="JAPEIS010000006">
    <property type="protein sequence ID" value="KAJ8065180.1"/>
    <property type="molecule type" value="Genomic_DNA"/>
</dbReference>
<feature type="region of interest" description="Disordered" evidence="1">
    <location>
        <begin position="39"/>
        <end position="61"/>
    </location>
</feature>
<reference evidence="2" key="1">
    <citation type="submission" date="2022-11" db="EMBL/GenBank/DDBJ databases">
        <title>Genome Resource of Sclerotinia nivalis Strain SnTB1, a Plant Pathogen Isolated from American Ginseng.</title>
        <authorList>
            <person name="Fan S."/>
        </authorList>
    </citation>
    <scope>NUCLEOTIDE SEQUENCE</scope>
    <source>
        <strain evidence="2">SnTB1</strain>
    </source>
</reference>
<comment type="caution">
    <text evidence="2">The sequence shown here is derived from an EMBL/GenBank/DDBJ whole genome shotgun (WGS) entry which is preliminary data.</text>
</comment>
<name>A0A9X0AM30_9HELO</name>
<proteinExistence type="predicted"/>
<evidence type="ECO:0000313" key="2">
    <source>
        <dbReference type="EMBL" id="KAJ8065180.1"/>
    </source>
</evidence>
<gene>
    <name evidence="2" type="ORF">OCU04_005892</name>
</gene>
<evidence type="ECO:0000313" key="3">
    <source>
        <dbReference type="Proteomes" id="UP001152300"/>
    </source>
</evidence>
<accession>A0A9X0AM30</accession>
<dbReference type="AlphaFoldDB" id="A0A9X0AM30"/>
<organism evidence="2 3">
    <name type="scientific">Sclerotinia nivalis</name>
    <dbReference type="NCBI Taxonomy" id="352851"/>
    <lineage>
        <taxon>Eukaryota</taxon>
        <taxon>Fungi</taxon>
        <taxon>Dikarya</taxon>
        <taxon>Ascomycota</taxon>
        <taxon>Pezizomycotina</taxon>
        <taxon>Leotiomycetes</taxon>
        <taxon>Helotiales</taxon>
        <taxon>Sclerotiniaceae</taxon>
        <taxon>Sclerotinia</taxon>
    </lineage>
</organism>
<dbReference type="Proteomes" id="UP001152300">
    <property type="component" value="Unassembled WGS sequence"/>
</dbReference>
<evidence type="ECO:0000256" key="1">
    <source>
        <dbReference type="SAM" id="MobiDB-lite"/>
    </source>
</evidence>
<protein>
    <submittedName>
        <fullName evidence="2">Uncharacterized protein</fullName>
    </submittedName>
</protein>
<keyword evidence="3" id="KW-1185">Reference proteome</keyword>